<evidence type="ECO:0000256" key="5">
    <source>
        <dbReference type="ARBA" id="ARBA00035648"/>
    </source>
</evidence>
<dbReference type="RefSeq" id="WP_202688666.1">
    <property type="nucleotide sequence ID" value="NZ_JAESVN010000004.1"/>
</dbReference>
<evidence type="ECO:0000256" key="2">
    <source>
        <dbReference type="ARBA" id="ARBA00022722"/>
    </source>
</evidence>
<dbReference type="PANTHER" id="PTHR30636">
    <property type="entry name" value="UPF0701 PROTEIN YICC"/>
    <property type="match status" value="1"/>
</dbReference>
<dbReference type="EMBL" id="JAESVN010000004">
    <property type="protein sequence ID" value="MBL4917738.1"/>
    <property type="molecule type" value="Genomic_DNA"/>
</dbReference>
<organism evidence="8 9">
    <name type="scientific">Szabonella alba</name>
    <dbReference type="NCBI Taxonomy" id="2804194"/>
    <lineage>
        <taxon>Bacteria</taxon>
        <taxon>Pseudomonadati</taxon>
        <taxon>Pseudomonadota</taxon>
        <taxon>Alphaproteobacteria</taxon>
        <taxon>Rhodobacterales</taxon>
        <taxon>Paracoccaceae</taxon>
        <taxon>Szabonella</taxon>
    </lineage>
</organism>
<comment type="caution">
    <text evidence="8">The sequence shown here is derived from an EMBL/GenBank/DDBJ whole genome shotgun (WGS) entry which is preliminary data.</text>
</comment>
<dbReference type="AlphaFoldDB" id="A0A8K0V9C1"/>
<keyword evidence="4" id="KW-0378">Hydrolase</keyword>
<dbReference type="PANTHER" id="PTHR30636:SF3">
    <property type="entry name" value="UPF0701 PROTEIN YICC"/>
    <property type="match status" value="1"/>
</dbReference>
<dbReference type="InterPro" id="IPR005229">
    <property type="entry name" value="YicC/YloC-like"/>
</dbReference>
<dbReference type="Proteomes" id="UP000648908">
    <property type="component" value="Unassembled WGS sequence"/>
</dbReference>
<feature type="domain" description="Endoribonuclease YicC-like C-terminal" evidence="7">
    <location>
        <begin position="198"/>
        <end position="313"/>
    </location>
</feature>
<dbReference type="GO" id="GO:0016787">
    <property type="term" value="F:hydrolase activity"/>
    <property type="evidence" value="ECO:0007669"/>
    <property type="project" value="UniProtKB-KW"/>
</dbReference>
<evidence type="ECO:0000256" key="4">
    <source>
        <dbReference type="ARBA" id="ARBA00022801"/>
    </source>
</evidence>
<dbReference type="Pfam" id="PF08340">
    <property type="entry name" value="YicC-like_C"/>
    <property type="match status" value="1"/>
</dbReference>
<evidence type="ECO:0000256" key="3">
    <source>
        <dbReference type="ARBA" id="ARBA00022759"/>
    </source>
</evidence>
<comment type="cofactor">
    <cofactor evidence="1">
        <name>a divalent metal cation</name>
        <dbReference type="ChEBI" id="CHEBI:60240"/>
    </cofactor>
</comment>
<feature type="domain" description="Endoribonuclease YicC-like N-terminal" evidence="6">
    <location>
        <begin position="4"/>
        <end position="176"/>
    </location>
</feature>
<keyword evidence="9" id="KW-1185">Reference proteome</keyword>
<evidence type="ECO:0000259" key="7">
    <source>
        <dbReference type="Pfam" id="PF08340"/>
    </source>
</evidence>
<evidence type="ECO:0000313" key="9">
    <source>
        <dbReference type="Proteomes" id="UP000648908"/>
    </source>
</evidence>
<keyword evidence="2" id="KW-0540">Nuclease</keyword>
<sequence length="313" mass="33272">MTLSMTGFAARRSQAAAQGAVQDEGSVQDIASGWSWAWDIRAVNGKGLDLRLRVPDWIEGLEPALRAELGRAIARGNVSLSLKLTRETGEATGLRVNRAALTGILSALAEVEAQAMAAGVTLRQAGQAEVLGFRGVLEQAAPEEDMTALRAAILADLPPLLADFATSRAAEGAALHAVIAAQIDRVAALTEAAAQAAGARRDHAAQALREALARVLDNTDGVEPSRVAQELALIAVKSDITEELDRLRAHIAAARGLLADTAPVGRRFDFLMQEFMREANTLCSKAQSSDLTRLGLDLKTVIDQMREQVQNVE</sequence>
<dbReference type="NCBIfam" id="TIGR00255">
    <property type="entry name" value="YicC/YloC family endoribonuclease"/>
    <property type="match status" value="1"/>
</dbReference>
<dbReference type="Pfam" id="PF03755">
    <property type="entry name" value="YicC-like_N"/>
    <property type="match status" value="1"/>
</dbReference>
<reference evidence="8" key="1">
    <citation type="submission" date="2021-01" db="EMBL/GenBank/DDBJ databases">
        <title>Tabrizicola alba sp. nov. a motile alkaliphilic bacterium isolated from a soda lake.</title>
        <authorList>
            <person name="Szuroczki S."/>
            <person name="Abbaszade G."/>
            <person name="Schumann P."/>
            <person name="Toth E."/>
        </authorList>
    </citation>
    <scope>NUCLEOTIDE SEQUENCE</scope>
    <source>
        <strain evidence="8">DMG-N-6</strain>
    </source>
</reference>
<evidence type="ECO:0000313" key="8">
    <source>
        <dbReference type="EMBL" id="MBL4917738.1"/>
    </source>
</evidence>
<protein>
    <submittedName>
        <fullName evidence="8">YicC family protein</fullName>
    </submittedName>
</protein>
<keyword evidence="3" id="KW-0255">Endonuclease</keyword>
<proteinExistence type="inferred from homology"/>
<comment type="similarity">
    <text evidence="5">Belongs to the YicC/YloC family.</text>
</comment>
<evidence type="ECO:0000256" key="1">
    <source>
        <dbReference type="ARBA" id="ARBA00001968"/>
    </source>
</evidence>
<evidence type="ECO:0000259" key="6">
    <source>
        <dbReference type="Pfam" id="PF03755"/>
    </source>
</evidence>
<gene>
    <name evidence="8" type="ORF">JL811_10950</name>
</gene>
<dbReference type="InterPro" id="IPR013551">
    <property type="entry name" value="YicC-like_C"/>
</dbReference>
<dbReference type="GO" id="GO:0004521">
    <property type="term" value="F:RNA endonuclease activity"/>
    <property type="evidence" value="ECO:0007669"/>
    <property type="project" value="InterPro"/>
</dbReference>
<accession>A0A8K0V9C1</accession>
<dbReference type="InterPro" id="IPR013527">
    <property type="entry name" value="YicC-like_N"/>
</dbReference>
<name>A0A8K0V9C1_9RHOB</name>